<dbReference type="CDD" id="cd00657">
    <property type="entry name" value="Ferritin_like"/>
    <property type="match status" value="1"/>
</dbReference>
<gene>
    <name evidence="3" type="ORF">GIY23_16805</name>
</gene>
<reference evidence="4" key="1">
    <citation type="submission" date="2019-11" db="EMBL/GenBank/DDBJ databases">
        <title>The complete genome sequence of Saccharopolyspora sp. E2A.</title>
        <authorList>
            <person name="Zhang G."/>
        </authorList>
    </citation>
    <scope>NUCLEOTIDE SEQUENCE [LARGE SCALE GENOMIC DNA]</scope>
    <source>
        <strain evidence="4">E2A</strain>
    </source>
</reference>
<accession>A0A5Q3Q9A0</accession>
<evidence type="ECO:0000313" key="4">
    <source>
        <dbReference type="Proteomes" id="UP000371041"/>
    </source>
</evidence>
<dbReference type="RefSeq" id="WP_154077530.1">
    <property type="nucleotide sequence ID" value="NZ_CP045929.1"/>
</dbReference>
<evidence type="ECO:0000256" key="1">
    <source>
        <dbReference type="SAM" id="MobiDB-lite"/>
    </source>
</evidence>
<dbReference type="KEGG" id="sace:GIY23_16805"/>
<protein>
    <submittedName>
        <fullName evidence="3">DUF4439 domain-containing protein</fullName>
    </submittedName>
</protein>
<proteinExistence type="predicted"/>
<feature type="compositionally biased region" description="Basic and acidic residues" evidence="1">
    <location>
        <begin position="45"/>
        <end position="56"/>
    </location>
</feature>
<dbReference type="InterPro" id="IPR029447">
    <property type="entry name" value="DUF4439"/>
</dbReference>
<organism evidence="3 4">
    <name type="scientific">Allosaccharopolyspora coralli</name>
    <dbReference type="NCBI Taxonomy" id="2665642"/>
    <lineage>
        <taxon>Bacteria</taxon>
        <taxon>Bacillati</taxon>
        <taxon>Actinomycetota</taxon>
        <taxon>Actinomycetes</taxon>
        <taxon>Pseudonocardiales</taxon>
        <taxon>Pseudonocardiaceae</taxon>
        <taxon>Allosaccharopolyspora</taxon>
    </lineage>
</organism>
<feature type="region of interest" description="Disordered" evidence="1">
    <location>
        <begin position="45"/>
        <end position="79"/>
    </location>
</feature>
<dbReference type="Pfam" id="PF14530">
    <property type="entry name" value="DUF4439"/>
    <property type="match status" value="1"/>
</dbReference>
<sequence length="148" mass="15886">MTELPEPVTRSLDAAVAAEHAALWVYGLATAFAAEPRVRSALDEAMSTHRDLRDRGQQTLRDAGNRPPAAAPAYSMPEPVTDQASAIRMLVTSEQECSVGWRAVLDTEGAEPVRGLALEALTATARRATRWRLTVGEEPAAPPFPGQP</sequence>
<evidence type="ECO:0000313" key="3">
    <source>
        <dbReference type="EMBL" id="QGK70953.1"/>
    </source>
</evidence>
<dbReference type="EMBL" id="CP045929">
    <property type="protein sequence ID" value="QGK70953.1"/>
    <property type="molecule type" value="Genomic_DNA"/>
</dbReference>
<name>A0A5Q3Q9A0_9PSEU</name>
<dbReference type="Gene3D" id="1.20.1260.10">
    <property type="match status" value="1"/>
</dbReference>
<keyword evidence="4" id="KW-1185">Reference proteome</keyword>
<dbReference type="AlphaFoldDB" id="A0A5Q3Q9A0"/>
<feature type="domain" description="DUF4439" evidence="2">
    <location>
        <begin position="12"/>
        <end position="147"/>
    </location>
</feature>
<dbReference type="InterPro" id="IPR012347">
    <property type="entry name" value="Ferritin-like"/>
</dbReference>
<dbReference type="InterPro" id="IPR009078">
    <property type="entry name" value="Ferritin-like_SF"/>
</dbReference>
<dbReference type="SUPFAM" id="SSF47240">
    <property type="entry name" value="Ferritin-like"/>
    <property type="match status" value="1"/>
</dbReference>
<dbReference type="Proteomes" id="UP000371041">
    <property type="component" value="Chromosome"/>
</dbReference>
<evidence type="ECO:0000259" key="2">
    <source>
        <dbReference type="Pfam" id="PF14530"/>
    </source>
</evidence>